<gene>
    <name evidence="2" type="ORF">IAD36_10100</name>
</gene>
<sequence length="78" mass="8729">MKCAICGGELAEGALCSTYAIWFYPLGADGKPGYDGRFRLRRTEEGFWSDFFTVAKARAQYCPSCKMVFAPVVRTDED</sequence>
<reference evidence="2" key="1">
    <citation type="submission" date="2020-10" db="EMBL/GenBank/DDBJ databases">
        <authorList>
            <person name="Gilroy R."/>
        </authorList>
    </citation>
    <scope>NUCLEOTIDE SEQUENCE</scope>
    <source>
        <strain evidence="2">ChiGjej3B3-7149</strain>
    </source>
</reference>
<accession>A0A9D1DN99</accession>
<dbReference type="AlphaFoldDB" id="A0A9D1DN99"/>
<reference evidence="2" key="2">
    <citation type="journal article" date="2021" name="PeerJ">
        <title>Extensive microbial diversity within the chicken gut microbiome revealed by metagenomics and culture.</title>
        <authorList>
            <person name="Gilroy R."/>
            <person name="Ravi A."/>
            <person name="Getino M."/>
            <person name="Pursley I."/>
            <person name="Horton D.L."/>
            <person name="Alikhan N.F."/>
            <person name="Baker D."/>
            <person name="Gharbi K."/>
            <person name="Hall N."/>
            <person name="Watson M."/>
            <person name="Adriaenssens E.M."/>
            <person name="Foster-Nyarko E."/>
            <person name="Jarju S."/>
            <person name="Secka A."/>
            <person name="Antonio M."/>
            <person name="Oren A."/>
            <person name="Chaudhuri R.R."/>
            <person name="La Ragione R."/>
            <person name="Hildebrand F."/>
            <person name="Pallen M.J."/>
        </authorList>
    </citation>
    <scope>NUCLEOTIDE SEQUENCE</scope>
    <source>
        <strain evidence="2">ChiGjej3B3-7149</strain>
    </source>
</reference>
<evidence type="ECO:0000313" key="2">
    <source>
        <dbReference type="EMBL" id="HIR55931.1"/>
    </source>
</evidence>
<evidence type="ECO:0000313" key="3">
    <source>
        <dbReference type="Proteomes" id="UP000824238"/>
    </source>
</evidence>
<feature type="domain" description="DUF6487" evidence="1">
    <location>
        <begin position="3"/>
        <end position="71"/>
    </location>
</feature>
<dbReference type="Pfam" id="PF20097">
    <property type="entry name" value="DUF6487"/>
    <property type="match status" value="1"/>
</dbReference>
<name>A0A9D1DN99_9FIRM</name>
<dbReference type="InterPro" id="IPR045504">
    <property type="entry name" value="DUF6487"/>
</dbReference>
<protein>
    <recommendedName>
        <fullName evidence="1">DUF6487 domain-containing protein</fullName>
    </recommendedName>
</protein>
<dbReference type="EMBL" id="DVHH01000243">
    <property type="protein sequence ID" value="HIR55931.1"/>
    <property type="molecule type" value="Genomic_DNA"/>
</dbReference>
<comment type="caution">
    <text evidence="2">The sequence shown here is derived from an EMBL/GenBank/DDBJ whole genome shotgun (WGS) entry which is preliminary data.</text>
</comment>
<dbReference type="Proteomes" id="UP000824238">
    <property type="component" value="Unassembled WGS sequence"/>
</dbReference>
<proteinExistence type="predicted"/>
<evidence type="ECO:0000259" key="1">
    <source>
        <dbReference type="Pfam" id="PF20097"/>
    </source>
</evidence>
<organism evidence="2 3">
    <name type="scientific">Candidatus Scatomorpha intestinigallinarum</name>
    <dbReference type="NCBI Taxonomy" id="2840923"/>
    <lineage>
        <taxon>Bacteria</taxon>
        <taxon>Bacillati</taxon>
        <taxon>Bacillota</taxon>
        <taxon>Clostridia</taxon>
        <taxon>Eubacteriales</taxon>
        <taxon>Candidatus Scatomorpha</taxon>
    </lineage>
</organism>